<protein>
    <recommendedName>
        <fullName evidence="6">DUF1232 domain-containing protein</fullName>
    </recommendedName>
</protein>
<feature type="transmembrane region" description="Helical" evidence="5">
    <location>
        <begin position="6"/>
        <end position="29"/>
    </location>
</feature>
<evidence type="ECO:0000256" key="4">
    <source>
        <dbReference type="ARBA" id="ARBA00023136"/>
    </source>
</evidence>
<evidence type="ECO:0000256" key="5">
    <source>
        <dbReference type="SAM" id="Phobius"/>
    </source>
</evidence>
<keyword evidence="8" id="KW-1185">Reference proteome</keyword>
<dbReference type="GO" id="GO:0012505">
    <property type="term" value="C:endomembrane system"/>
    <property type="evidence" value="ECO:0007669"/>
    <property type="project" value="UniProtKB-SubCell"/>
</dbReference>
<evidence type="ECO:0000259" key="6">
    <source>
        <dbReference type="Pfam" id="PF06803"/>
    </source>
</evidence>
<keyword evidence="3 5" id="KW-1133">Transmembrane helix</keyword>
<feature type="domain" description="DUF1232" evidence="6">
    <location>
        <begin position="69"/>
        <end position="104"/>
    </location>
</feature>
<dbReference type="AlphaFoldDB" id="A0A2T4UST6"/>
<evidence type="ECO:0000256" key="3">
    <source>
        <dbReference type="ARBA" id="ARBA00022989"/>
    </source>
</evidence>
<comment type="caution">
    <text evidence="7">The sequence shown here is derived from an EMBL/GenBank/DDBJ whole genome shotgun (WGS) entry which is preliminary data.</text>
</comment>
<accession>A0A2T4UST6</accession>
<keyword evidence="4 5" id="KW-0472">Membrane</keyword>
<evidence type="ECO:0000313" key="8">
    <source>
        <dbReference type="Proteomes" id="UP000241085"/>
    </source>
</evidence>
<comment type="subcellular location">
    <subcellularLocation>
        <location evidence="1">Endomembrane system</location>
        <topology evidence="1">Multi-pass membrane protein</topology>
    </subcellularLocation>
</comment>
<dbReference type="Pfam" id="PF06803">
    <property type="entry name" value="DUF1232"/>
    <property type="match status" value="1"/>
</dbReference>
<dbReference type="RefSeq" id="WP_107574272.1">
    <property type="nucleotide sequence ID" value="NZ_PZPL01000001.1"/>
</dbReference>
<dbReference type="InterPro" id="IPR010652">
    <property type="entry name" value="DUF1232"/>
</dbReference>
<evidence type="ECO:0000313" key="7">
    <source>
        <dbReference type="EMBL" id="PTL72592.1"/>
    </source>
</evidence>
<organism evidence="7 8">
    <name type="scientific">Rathayibacter caricis DSM 15933</name>
    <dbReference type="NCBI Taxonomy" id="1328867"/>
    <lineage>
        <taxon>Bacteria</taxon>
        <taxon>Bacillati</taxon>
        <taxon>Actinomycetota</taxon>
        <taxon>Actinomycetes</taxon>
        <taxon>Micrococcales</taxon>
        <taxon>Microbacteriaceae</taxon>
        <taxon>Rathayibacter</taxon>
    </lineage>
</organism>
<keyword evidence="2 5" id="KW-0812">Transmembrane</keyword>
<dbReference type="Proteomes" id="UP000241085">
    <property type="component" value="Unassembled WGS sequence"/>
</dbReference>
<proteinExistence type="predicted"/>
<gene>
    <name evidence="7" type="ORF">C1I63_06865</name>
</gene>
<evidence type="ECO:0000256" key="2">
    <source>
        <dbReference type="ARBA" id="ARBA00022692"/>
    </source>
</evidence>
<dbReference type="EMBL" id="PZPL01000001">
    <property type="protein sequence ID" value="PTL72592.1"/>
    <property type="molecule type" value="Genomic_DNA"/>
</dbReference>
<name>A0A2T4UST6_9MICO</name>
<evidence type="ECO:0000256" key="1">
    <source>
        <dbReference type="ARBA" id="ARBA00004127"/>
    </source>
</evidence>
<reference evidence="7 8" key="1">
    <citation type="submission" date="2018-03" db="EMBL/GenBank/DDBJ databases">
        <title>Bacteriophage NCPPB3778 and a type I-E CRISPR drive the evolution of the US Biological Select Agent, Rathayibacter toxicus.</title>
        <authorList>
            <person name="Davis E.W.II."/>
            <person name="Tabima J.F."/>
            <person name="Weisberg A.J."/>
            <person name="Dantas Lopes L."/>
            <person name="Wiseman M.S."/>
            <person name="Wiseman M.S."/>
            <person name="Pupko T."/>
            <person name="Belcher M.S."/>
            <person name="Sechler A.J."/>
            <person name="Tancos M.A."/>
            <person name="Schroeder B.K."/>
            <person name="Murray T.D."/>
            <person name="Luster D.G."/>
            <person name="Schneider W.L."/>
            <person name="Rogers E."/>
            <person name="Andreote F.D."/>
            <person name="Grunwald N.J."/>
            <person name="Putnam M.L."/>
            <person name="Chang J.H."/>
        </authorList>
    </citation>
    <scope>NUCLEOTIDE SEQUENCE [LARGE SCALE GENOMIC DNA]</scope>
    <source>
        <strain evidence="7 8">DSM 15933</strain>
    </source>
</reference>
<sequence length="139" mass="15438">MTADGWWALALAVLGGAVLVWCALVLVLWREQRRRGRAIDWREALRLIPDVVRLLRALLADRTVPRTVRWSLVGLLGYLLLPIDLIPDVIPVLGVADDVLVVALVLRFAIRRAGPEAIRRHWPGSQEGLSSLLALTGSR</sequence>